<dbReference type="STRING" id="1592317.DPF_0115"/>
<feature type="repeat" description="TPR" evidence="1">
    <location>
        <begin position="529"/>
        <end position="562"/>
    </location>
</feature>
<dbReference type="Pfam" id="PF02624">
    <property type="entry name" value="YcaO"/>
    <property type="match status" value="1"/>
</dbReference>
<protein>
    <recommendedName>
        <fullName evidence="2">YcaO domain-containing protein</fullName>
    </recommendedName>
</protein>
<evidence type="ECO:0000256" key="1">
    <source>
        <dbReference type="PROSITE-ProRule" id="PRU00339"/>
    </source>
</evidence>
<gene>
    <name evidence="3" type="ORF">DPF_0115</name>
</gene>
<dbReference type="PANTHER" id="PTHR37809">
    <property type="entry name" value="RIBOSOMAL PROTEIN S12 METHYLTHIOTRANSFERASE ACCESSORY FACTOR YCAO"/>
    <property type="match status" value="1"/>
</dbReference>
<reference evidence="4" key="1">
    <citation type="submission" date="2016-06" db="EMBL/GenBank/DDBJ databases">
        <title>Draft genome sequence of Desulfoplanes formicivorans strain Pf12B.</title>
        <authorList>
            <person name="Watanabe M."/>
            <person name="Kojima H."/>
            <person name="Fukui M."/>
        </authorList>
    </citation>
    <scope>NUCLEOTIDE SEQUENCE [LARGE SCALE GENOMIC DNA]</scope>
    <source>
        <strain evidence="4">Pf12B</strain>
    </source>
</reference>
<dbReference type="OrthoDB" id="5380721at2"/>
<dbReference type="Pfam" id="PF12895">
    <property type="entry name" value="ANAPC3"/>
    <property type="match status" value="1"/>
</dbReference>
<dbReference type="PROSITE" id="PS51664">
    <property type="entry name" value="YCAO"/>
    <property type="match status" value="1"/>
</dbReference>
<keyword evidence="1" id="KW-0802">TPR repeat</keyword>
<sequence length="576" mass="63300">MITLGSCPKAYHKDLDKACSPAQTIARVKQALARSGRNILAENRRIDTGRLGIPVYMSICGTDAKAVMPGRKQMGKGTSPEQAEASALMELMERYDFFTFWKQKSRFSSMTWGEAAKAFGQDLIPIEEILHSVGDTCTPQQAAAALDLIPWQFCKILDLTSGREVMAPLDWFRQLNEYNGSSAGNTDAESILQATCELVERHVSALADRDHPTLPTISIHEHDDPVLVDLVNKFVAQGIKVILKDMTCGMPLPTVAALAYDPTTFPQQSEIVFTAGTATSPAKAAIRALTEVAQLAGDFESKTTYEPSGLSKYNSLEEIEWITKGPCCTLADLPVMASDDIAQELEHTVRALAQQGFTVYSVATTLKALGIPTHYTFIPGFAFRERTPHASVGMLTGKKIIATSPLDEAAAKLDRLEELFPQAHFLPFYRAQLSLNQGFPDKAQALFALSEEVQPDDETRAMSAFYQGHCLTLQNQWTEAIPHLKRAISLQHDVKEYHNLYGVCLFKLNEFDKAALCFQKALALDAGSAMDMANLGLCHVKTGKTDQAIACLQEAVTMDPTIEFAWKHLVDLTSQS</sequence>
<dbReference type="Pfam" id="PF13181">
    <property type="entry name" value="TPR_8"/>
    <property type="match status" value="1"/>
</dbReference>
<keyword evidence="4" id="KW-1185">Reference proteome</keyword>
<dbReference type="SUPFAM" id="SSF48452">
    <property type="entry name" value="TPR-like"/>
    <property type="match status" value="1"/>
</dbReference>
<comment type="caution">
    <text evidence="3">The sequence shown here is derived from an EMBL/GenBank/DDBJ whole genome shotgun (WGS) entry which is preliminary data.</text>
</comment>
<accession>A0A194AF75</accession>
<dbReference type="InterPro" id="IPR019734">
    <property type="entry name" value="TPR_rpt"/>
</dbReference>
<dbReference type="Gene3D" id="3.30.160.660">
    <property type="match status" value="1"/>
</dbReference>
<proteinExistence type="predicted"/>
<dbReference type="SMART" id="SM00028">
    <property type="entry name" value="TPR"/>
    <property type="match status" value="3"/>
</dbReference>
<dbReference type="AlphaFoldDB" id="A0A194AF75"/>
<feature type="repeat" description="TPR" evidence="1">
    <location>
        <begin position="495"/>
        <end position="528"/>
    </location>
</feature>
<organism evidence="3 4">
    <name type="scientific">Desulfoplanes formicivorans</name>
    <dbReference type="NCBI Taxonomy" id="1592317"/>
    <lineage>
        <taxon>Bacteria</taxon>
        <taxon>Pseudomonadati</taxon>
        <taxon>Thermodesulfobacteriota</taxon>
        <taxon>Desulfovibrionia</taxon>
        <taxon>Desulfovibrionales</taxon>
        <taxon>Desulfoplanaceae</taxon>
        <taxon>Desulfoplanes</taxon>
    </lineage>
</organism>
<feature type="domain" description="YcaO" evidence="2">
    <location>
        <begin position="75"/>
        <end position="427"/>
    </location>
</feature>
<dbReference type="PANTHER" id="PTHR37809:SF1">
    <property type="entry name" value="RIBOSOMAL PROTEIN S12 METHYLTHIOTRANSFERASE ACCESSORY FACTOR YCAO"/>
    <property type="match status" value="1"/>
</dbReference>
<name>A0A194AF75_9BACT</name>
<dbReference type="PROSITE" id="PS50005">
    <property type="entry name" value="TPR"/>
    <property type="match status" value="2"/>
</dbReference>
<dbReference type="RefSeq" id="WP_069856898.1">
    <property type="nucleotide sequence ID" value="NZ_BDFE01000004.1"/>
</dbReference>
<dbReference type="InterPro" id="IPR003776">
    <property type="entry name" value="YcaO-like_dom"/>
</dbReference>
<evidence type="ECO:0000259" key="2">
    <source>
        <dbReference type="PROSITE" id="PS51664"/>
    </source>
</evidence>
<evidence type="ECO:0000313" key="3">
    <source>
        <dbReference type="EMBL" id="GAU07434.1"/>
    </source>
</evidence>
<dbReference type="NCBIfam" id="TIGR00702">
    <property type="entry name" value="YcaO-type kinase domain"/>
    <property type="match status" value="1"/>
</dbReference>
<dbReference type="Gene3D" id="1.25.40.10">
    <property type="entry name" value="Tetratricopeptide repeat domain"/>
    <property type="match status" value="1"/>
</dbReference>
<dbReference type="Proteomes" id="UP000095200">
    <property type="component" value="Unassembled WGS sequence"/>
</dbReference>
<dbReference type="EMBL" id="BDFE01000004">
    <property type="protein sequence ID" value="GAU07434.1"/>
    <property type="molecule type" value="Genomic_DNA"/>
</dbReference>
<dbReference type="InterPro" id="IPR011990">
    <property type="entry name" value="TPR-like_helical_dom_sf"/>
</dbReference>
<dbReference type="Gene3D" id="3.30.1330.230">
    <property type="match status" value="1"/>
</dbReference>
<evidence type="ECO:0000313" key="4">
    <source>
        <dbReference type="Proteomes" id="UP000095200"/>
    </source>
</evidence>